<evidence type="ECO:0000313" key="1">
    <source>
        <dbReference type="EMBL" id="CAJ1963492.1"/>
    </source>
</evidence>
<gene>
    <name evidence="1" type="ORF">CYCCA115_LOCUS20189</name>
</gene>
<proteinExistence type="predicted"/>
<evidence type="ECO:0000313" key="2">
    <source>
        <dbReference type="Proteomes" id="UP001295423"/>
    </source>
</evidence>
<dbReference type="PANTHER" id="PTHR45661">
    <property type="entry name" value="SURFACE ANTIGEN"/>
    <property type="match status" value="1"/>
</dbReference>
<reference evidence="1" key="1">
    <citation type="submission" date="2023-08" db="EMBL/GenBank/DDBJ databases">
        <authorList>
            <person name="Audoor S."/>
            <person name="Bilcke G."/>
        </authorList>
    </citation>
    <scope>NUCLEOTIDE SEQUENCE</scope>
</reference>
<keyword evidence="2" id="KW-1185">Reference proteome</keyword>
<dbReference type="AlphaFoldDB" id="A0AAD2G5A1"/>
<dbReference type="InterPro" id="IPR053139">
    <property type="entry name" value="Surface_bspA-like"/>
</dbReference>
<dbReference type="Proteomes" id="UP001295423">
    <property type="component" value="Unassembled WGS sequence"/>
</dbReference>
<dbReference type="EMBL" id="CAKOGP040002147">
    <property type="protein sequence ID" value="CAJ1963492.1"/>
    <property type="molecule type" value="Genomic_DNA"/>
</dbReference>
<dbReference type="SUPFAM" id="SSF52058">
    <property type="entry name" value="L domain-like"/>
    <property type="match status" value="1"/>
</dbReference>
<accession>A0AAD2G5A1</accession>
<dbReference type="InterPro" id="IPR032675">
    <property type="entry name" value="LRR_dom_sf"/>
</dbReference>
<comment type="caution">
    <text evidence="1">The sequence shown here is derived from an EMBL/GenBank/DDBJ whole genome shotgun (WGS) entry which is preliminary data.</text>
</comment>
<sequence length="507" mass="56661">MAAFHGCISLLEIAIPPSVTMIEDYACQDCWSLTQVHFAEDGLLTVIGMKAFFGCESLSEVNIPSSVETIGESAFTGCQSLARVVLQEGLKTIDSGAFMECVKLEQVDIPRTLEVLGSSAFYRCTSLQEVNIEEGSLREIGGQAFQGCLKLQTVRIPSTVERLESETFTSCESLRVMQFQSGLKYVGHEAFYLCKNLQSVALPESVDFISDSAFYECFKLVSVELDDRPRMVMIFDHAFEGCESLINICLEPSPSVPASTRIRNTSFQNCTSLQDQYGAETGILHGLLRRFDGFPIHKKCYHASGTTADELAQEIESSVRHHLVLDPFDMTPFHVLLSAANCRLDLLQILLDAYPPHVLGWKDVNGKTPIEYVIRRSSNRLSNDSRNMLRLALQGWLVGSISSWNGLEAWKVDMSICVYAILAEDEVEERQSLLQEASMVLSRYERMEATTRLELSLWKMELKSVDDQVSAKNAARTIVDKEVYRIRSGASVVIPNVITFLYETNPT</sequence>
<dbReference type="Gene3D" id="3.80.10.10">
    <property type="entry name" value="Ribonuclease Inhibitor"/>
    <property type="match status" value="1"/>
</dbReference>
<dbReference type="InterPro" id="IPR026906">
    <property type="entry name" value="LRR_5"/>
</dbReference>
<protein>
    <submittedName>
        <fullName evidence="1">Uncharacterized protein</fullName>
    </submittedName>
</protein>
<name>A0AAD2G5A1_9STRA</name>
<organism evidence="1 2">
    <name type="scientific">Cylindrotheca closterium</name>
    <dbReference type="NCBI Taxonomy" id="2856"/>
    <lineage>
        <taxon>Eukaryota</taxon>
        <taxon>Sar</taxon>
        <taxon>Stramenopiles</taxon>
        <taxon>Ochrophyta</taxon>
        <taxon>Bacillariophyta</taxon>
        <taxon>Bacillariophyceae</taxon>
        <taxon>Bacillariophycidae</taxon>
        <taxon>Bacillariales</taxon>
        <taxon>Bacillariaceae</taxon>
        <taxon>Cylindrotheca</taxon>
    </lineage>
</organism>
<dbReference type="Pfam" id="PF13306">
    <property type="entry name" value="LRR_5"/>
    <property type="match status" value="1"/>
</dbReference>
<dbReference type="PANTHER" id="PTHR45661:SF3">
    <property type="entry name" value="IG-LIKE DOMAIN-CONTAINING PROTEIN"/>
    <property type="match status" value="1"/>
</dbReference>